<dbReference type="GO" id="GO:0004518">
    <property type="term" value="F:nuclease activity"/>
    <property type="evidence" value="ECO:0007669"/>
    <property type="project" value="InterPro"/>
</dbReference>
<dbReference type="Pfam" id="PF00752">
    <property type="entry name" value="XPG_N"/>
    <property type="match status" value="1"/>
</dbReference>
<evidence type="ECO:0000259" key="4">
    <source>
        <dbReference type="Pfam" id="PF12813"/>
    </source>
</evidence>
<evidence type="ECO:0000256" key="1">
    <source>
        <dbReference type="ARBA" id="ARBA00007398"/>
    </source>
</evidence>
<feature type="region of interest" description="Disordered" evidence="2">
    <location>
        <begin position="378"/>
        <end position="399"/>
    </location>
</feature>
<protein>
    <submittedName>
        <fullName evidence="6">XPG_I_2 domain-containing protein</fullName>
    </submittedName>
</protein>
<evidence type="ECO:0000259" key="3">
    <source>
        <dbReference type="Pfam" id="PF00752"/>
    </source>
</evidence>
<feature type="domain" description="XPG N-terminal" evidence="3">
    <location>
        <begin position="1"/>
        <end position="80"/>
    </location>
</feature>
<feature type="domain" description="Asteroid" evidence="4">
    <location>
        <begin position="138"/>
        <end position="190"/>
    </location>
</feature>
<dbReference type="InterPro" id="IPR026832">
    <property type="entry name" value="Asteroid"/>
</dbReference>
<dbReference type="InterPro" id="IPR029060">
    <property type="entry name" value="PIN-like_dom_sf"/>
</dbReference>
<proteinExistence type="inferred from homology"/>
<evidence type="ECO:0000256" key="2">
    <source>
        <dbReference type="SAM" id="MobiDB-lite"/>
    </source>
</evidence>
<dbReference type="Gene3D" id="3.40.50.1010">
    <property type="entry name" value="5'-nuclease"/>
    <property type="match status" value="1"/>
</dbReference>
<name>A0A1I8GZW0_9PLAT</name>
<dbReference type="SUPFAM" id="SSF88723">
    <property type="entry name" value="PIN domain-like"/>
    <property type="match status" value="1"/>
</dbReference>
<keyword evidence="5" id="KW-1185">Reference proteome</keyword>
<dbReference type="InterPro" id="IPR039436">
    <property type="entry name" value="Asteroid_dom"/>
</dbReference>
<dbReference type="WBParaSite" id="maker-uti_cns_0003724-snap-gene-0.8-mRNA-1">
    <property type="protein sequence ID" value="maker-uti_cns_0003724-snap-gene-0.8-mRNA-1"/>
    <property type="gene ID" value="maker-uti_cns_0003724-snap-gene-0.8"/>
</dbReference>
<dbReference type="AlphaFoldDB" id="A0A1I8GZW0"/>
<sequence>MGVRGLTGYIVRNAQNRGVTQHRLANCRLVIDAANFVHFLYNFTYDYGGEYDLYADRLQRLFDKFQRCGIQPLFVFDGAKDWKGGKIRQQLRRMADRAASCKQLLETGRPDPRNRLLPILTYDVFGQAAVDRGFPVATVLTGDADEQSATLAGRLGCPLLTGDSDFFLYPLPGGVIPSDSLDLSDEALSSGESFMRCCIYQQSACRLKPLNNLALRPELTALWASLAGNDYVSENEAAEARRTLGIRGYDCHGAITESIRWTHRFELAEECLAELRRRLQPELMSRFDASLRHYQLKPEHEALRLGADSAKIEFPEAAPAPLTDSHRRRRKLVFFIDALLYQRVILPIGIEHPNLPGLFESTRALRSIAYSLENFRIDSSDPSSQEDNKEEDNKEDSNKLQVIEYVRSGTEVLQVPVKLSTRRHRCPSADSWRCALEHIDASEDADKQLTALLPEKLAGSQRLRLALHLLRLSLNGGDRRSRCVTRALLALCLLRHDASKDSDNDDDKEDEGPPKKRAGSTVDFDCYASPRIDGAQVSSHQRSKSVYLELLHQFNAFQAHIVSLMLFLQAHSSAGEDDRLLDWLPRLLAGRFVYRVAADMLDGRLDWDRCLASLADRLRARGATSQGLQRLADWITAAGVPAAAAAD</sequence>
<dbReference type="PANTHER" id="PTHR15665">
    <property type="entry name" value="ASTEROID PROTEIN"/>
    <property type="match status" value="1"/>
</dbReference>
<organism evidence="5 6">
    <name type="scientific">Macrostomum lignano</name>
    <dbReference type="NCBI Taxonomy" id="282301"/>
    <lineage>
        <taxon>Eukaryota</taxon>
        <taxon>Metazoa</taxon>
        <taxon>Spiralia</taxon>
        <taxon>Lophotrochozoa</taxon>
        <taxon>Platyhelminthes</taxon>
        <taxon>Rhabditophora</taxon>
        <taxon>Macrostomorpha</taxon>
        <taxon>Macrostomida</taxon>
        <taxon>Macrostomidae</taxon>
        <taxon>Macrostomum</taxon>
    </lineage>
</organism>
<evidence type="ECO:0000313" key="5">
    <source>
        <dbReference type="Proteomes" id="UP000095280"/>
    </source>
</evidence>
<dbReference type="PANTHER" id="PTHR15665:SF1">
    <property type="entry name" value="PROTEIN ASTEROID HOMOLOG 1"/>
    <property type="match status" value="1"/>
</dbReference>
<comment type="similarity">
    <text evidence="1">Belongs to the asteroid family.</text>
</comment>
<accession>A0A1I8GZW0</accession>
<reference evidence="6" key="1">
    <citation type="submission" date="2016-11" db="UniProtKB">
        <authorList>
            <consortium name="WormBaseParasite"/>
        </authorList>
    </citation>
    <scope>IDENTIFICATION</scope>
</reference>
<feature type="region of interest" description="Disordered" evidence="2">
    <location>
        <begin position="499"/>
        <end position="522"/>
    </location>
</feature>
<dbReference type="Pfam" id="PF12813">
    <property type="entry name" value="XPG_I_2"/>
    <property type="match status" value="1"/>
</dbReference>
<dbReference type="InterPro" id="IPR006085">
    <property type="entry name" value="XPG_DNA_repair_N"/>
</dbReference>
<evidence type="ECO:0000313" key="6">
    <source>
        <dbReference type="WBParaSite" id="maker-uti_cns_0003724-snap-gene-0.8-mRNA-1"/>
    </source>
</evidence>
<dbReference type="Proteomes" id="UP000095280">
    <property type="component" value="Unplaced"/>
</dbReference>